<protein>
    <recommendedName>
        <fullName evidence="1">TNase-like domain-containing protein</fullName>
    </recommendedName>
</protein>
<dbReference type="AlphaFoldDB" id="A0A928HFY8"/>
<evidence type="ECO:0000259" key="1">
    <source>
        <dbReference type="PROSITE" id="PS50830"/>
    </source>
</evidence>
<dbReference type="EMBL" id="SUVG01000003">
    <property type="protein sequence ID" value="MBE6421151.1"/>
    <property type="molecule type" value="Genomic_DNA"/>
</dbReference>
<evidence type="ECO:0000313" key="3">
    <source>
        <dbReference type="Proteomes" id="UP000725649"/>
    </source>
</evidence>
<comment type="caution">
    <text evidence="2">The sequence shown here is derived from an EMBL/GenBank/DDBJ whole genome shotgun (WGS) entry which is preliminary data.</text>
</comment>
<dbReference type="Proteomes" id="UP000725649">
    <property type="component" value="Unassembled WGS sequence"/>
</dbReference>
<evidence type="ECO:0000313" key="2">
    <source>
        <dbReference type="EMBL" id="MBE6421151.1"/>
    </source>
</evidence>
<proteinExistence type="predicted"/>
<dbReference type="Pfam" id="PF00565">
    <property type="entry name" value="SNase"/>
    <property type="match status" value="1"/>
</dbReference>
<dbReference type="InterPro" id="IPR016071">
    <property type="entry name" value="Staphylococal_nuclease_OB-fold"/>
</dbReference>
<dbReference type="SMART" id="SM00318">
    <property type="entry name" value="SNc"/>
    <property type="match status" value="1"/>
</dbReference>
<name>A0A928HFY8_9BACT</name>
<reference evidence="2" key="1">
    <citation type="submission" date="2019-04" db="EMBL/GenBank/DDBJ databases">
        <title>Evolution of Biomass-Degrading Anaerobic Consortia Revealed by Metagenomics.</title>
        <authorList>
            <person name="Peng X."/>
        </authorList>
    </citation>
    <scope>NUCLEOTIDE SEQUENCE</scope>
    <source>
        <strain evidence="2">SIG66</strain>
    </source>
</reference>
<dbReference type="Gene3D" id="2.40.50.90">
    <property type="match status" value="1"/>
</dbReference>
<accession>A0A928HFY8</accession>
<dbReference type="SUPFAM" id="SSF50199">
    <property type="entry name" value="Staphylococcal nuclease"/>
    <property type="match status" value="1"/>
</dbReference>
<organism evidence="2 3">
    <name type="scientific">Candidatus Avelusimicrobium gallicola</name>
    <dbReference type="NCBI Taxonomy" id="2562704"/>
    <lineage>
        <taxon>Bacteria</taxon>
        <taxon>Pseudomonadati</taxon>
        <taxon>Elusimicrobiota</taxon>
        <taxon>Elusimicrobia</taxon>
        <taxon>Elusimicrobiales</taxon>
        <taxon>Elusimicrobiaceae</taxon>
        <taxon>Candidatus Avelusimicrobium</taxon>
    </lineage>
</organism>
<dbReference type="PROSITE" id="PS50830">
    <property type="entry name" value="TNASE_3"/>
    <property type="match status" value="1"/>
</dbReference>
<sequence length="166" mass="18430">MAKRKKTTFKLTKKSAKWWASLIVAVIVGLLQQQGKPLSQSSDTPETQAFENVSVASVYDGDTFKINLNCSVAVYCEKVPVRVLGVDTPEIKGKTAKEKRLAQKAKAFTKNFLAQSPVLLTNCGRDKYFRLLCDVTNGQGKDLAQELIKKDLGYSYEGGKKSSRYQ</sequence>
<feature type="domain" description="TNase-like" evidence="1">
    <location>
        <begin position="49"/>
        <end position="166"/>
    </location>
</feature>
<dbReference type="InterPro" id="IPR035437">
    <property type="entry name" value="SNase_OB-fold_sf"/>
</dbReference>
<gene>
    <name evidence="2" type="ORF">E7027_03325</name>
</gene>